<reference evidence="2" key="1">
    <citation type="submission" date="2025-08" db="UniProtKB">
        <authorList>
            <consortium name="RefSeq"/>
        </authorList>
    </citation>
    <scope>IDENTIFICATION</scope>
    <source>
        <tissue evidence="2">Testes</tissue>
    </source>
</reference>
<keyword evidence="1" id="KW-1185">Reference proteome</keyword>
<evidence type="ECO:0000313" key="1">
    <source>
        <dbReference type="Proteomes" id="UP000694865"/>
    </source>
</evidence>
<dbReference type="RefSeq" id="XP_006822337.1">
    <property type="nucleotide sequence ID" value="XM_006822274.1"/>
</dbReference>
<name>A0ABM0MQP6_SACKO</name>
<dbReference type="PANTHER" id="PTHR22930">
    <property type="match status" value="1"/>
</dbReference>
<dbReference type="PANTHER" id="PTHR22930:SF198">
    <property type="entry name" value="DDE TNP4 DOMAIN-CONTAINING PROTEIN"/>
    <property type="match status" value="1"/>
</dbReference>
<dbReference type="Proteomes" id="UP000694865">
    <property type="component" value="Unplaced"/>
</dbReference>
<sequence length="184" mass="20976">MAEQQDPEVPDVPEHDLSEEDMILEDPAVFRNFTRLTPEVFDDILERVTPVIQRQQTNYRHPLSAGLKLAITLRHLATGDNYRSLAYGFRCGISTISELIPEVCTAIVQAYKDEVFNPPTTPEAWRNLAQQFEQRWNVPHAVGALDGKHIAIKKPANMGSLYHNYKGFFSIPMLAFVDAEYKFI</sequence>
<dbReference type="InterPro" id="IPR045249">
    <property type="entry name" value="HARBI1-like"/>
</dbReference>
<accession>A0ABM0MQP6</accession>
<protein>
    <submittedName>
        <fullName evidence="2">Uncharacterized protein LOC102802034</fullName>
    </submittedName>
</protein>
<evidence type="ECO:0000313" key="2">
    <source>
        <dbReference type="RefSeq" id="XP_006822337.1"/>
    </source>
</evidence>
<gene>
    <name evidence="2" type="primary">LOC102802034</name>
</gene>
<proteinExistence type="predicted"/>
<dbReference type="GeneID" id="102802034"/>
<organism evidence="1 2">
    <name type="scientific">Saccoglossus kowalevskii</name>
    <name type="common">Acorn worm</name>
    <dbReference type="NCBI Taxonomy" id="10224"/>
    <lineage>
        <taxon>Eukaryota</taxon>
        <taxon>Metazoa</taxon>
        <taxon>Hemichordata</taxon>
        <taxon>Enteropneusta</taxon>
        <taxon>Harrimaniidae</taxon>
        <taxon>Saccoglossus</taxon>
    </lineage>
</organism>